<keyword evidence="3" id="KW-1185">Reference proteome</keyword>
<evidence type="ECO:0000256" key="1">
    <source>
        <dbReference type="SAM" id="SignalP"/>
    </source>
</evidence>
<dbReference type="Proteomes" id="UP000187609">
    <property type="component" value="Unassembled WGS sequence"/>
</dbReference>
<dbReference type="PANTHER" id="PTHR35472">
    <property type="match status" value="1"/>
</dbReference>
<feature type="chain" id="PRO_5012972887" evidence="1">
    <location>
        <begin position="26"/>
        <end position="79"/>
    </location>
</feature>
<sequence length="79" mass="9322">MKIQPYFLLFIALIILLGKVHRCSCKEADDDDDNEERIKVKFYSTFFRYFKTIPHYAQGKQLHIVSRRLVPSGPNPLHN</sequence>
<dbReference type="PANTHER" id="PTHR35472:SF3">
    <property type="entry name" value="CLAVATA3_ESR (CLE) GENE FAMILY MEMBER MTCLE05"/>
    <property type="match status" value="1"/>
</dbReference>
<name>A0A1J6HYF5_NICAT</name>
<comment type="caution">
    <text evidence="2">The sequence shown here is derived from an EMBL/GenBank/DDBJ whole genome shotgun (WGS) entry which is preliminary data.</text>
</comment>
<reference evidence="2" key="1">
    <citation type="submission" date="2016-11" db="EMBL/GenBank/DDBJ databases">
        <title>The genome of Nicotiana attenuata.</title>
        <authorList>
            <person name="Xu S."/>
            <person name="Brockmoeller T."/>
            <person name="Gaquerel E."/>
            <person name="Navarro A."/>
            <person name="Kuhl H."/>
            <person name="Gase K."/>
            <person name="Ling Z."/>
            <person name="Zhou W."/>
            <person name="Kreitzer C."/>
            <person name="Stanke M."/>
            <person name="Tang H."/>
            <person name="Lyons E."/>
            <person name="Pandey P."/>
            <person name="Pandey S.P."/>
            <person name="Timmermann B."/>
            <person name="Baldwin I.T."/>
        </authorList>
    </citation>
    <scope>NUCLEOTIDE SEQUENCE [LARGE SCALE GENOMIC DNA]</scope>
    <source>
        <strain evidence="2">UT</strain>
    </source>
</reference>
<proteinExistence type="predicted"/>
<dbReference type="AlphaFoldDB" id="A0A1J6HYF5"/>
<keyword evidence="1" id="KW-0732">Signal</keyword>
<dbReference type="EMBL" id="MJEQ01037192">
    <property type="protein sequence ID" value="OIS97892.1"/>
    <property type="molecule type" value="Genomic_DNA"/>
</dbReference>
<evidence type="ECO:0000313" key="3">
    <source>
        <dbReference type="Proteomes" id="UP000187609"/>
    </source>
</evidence>
<dbReference type="InterPro" id="IPR055317">
    <property type="entry name" value="CLE14-like"/>
</dbReference>
<gene>
    <name evidence="2" type="ORF">A4A49_27396</name>
</gene>
<accession>A0A1J6HYF5</accession>
<organism evidence="2 3">
    <name type="scientific">Nicotiana attenuata</name>
    <name type="common">Coyote tobacco</name>
    <dbReference type="NCBI Taxonomy" id="49451"/>
    <lineage>
        <taxon>Eukaryota</taxon>
        <taxon>Viridiplantae</taxon>
        <taxon>Streptophyta</taxon>
        <taxon>Embryophyta</taxon>
        <taxon>Tracheophyta</taxon>
        <taxon>Spermatophyta</taxon>
        <taxon>Magnoliopsida</taxon>
        <taxon>eudicotyledons</taxon>
        <taxon>Gunneridae</taxon>
        <taxon>Pentapetalae</taxon>
        <taxon>asterids</taxon>
        <taxon>lamiids</taxon>
        <taxon>Solanales</taxon>
        <taxon>Solanaceae</taxon>
        <taxon>Nicotianoideae</taxon>
        <taxon>Nicotianeae</taxon>
        <taxon>Nicotiana</taxon>
    </lineage>
</organism>
<protein>
    <submittedName>
        <fullName evidence="2">Uncharacterized protein</fullName>
    </submittedName>
</protein>
<dbReference type="Gramene" id="OIS97892">
    <property type="protein sequence ID" value="OIS97892"/>
    <property type="gene ID" value="A4A49_27396"/>
</dbReference>
<evidence type="ECO:0000313" key="2">
    <source>
        <dbReference type="EMBL" id="OIS97892.1"/>
    </source>
</evidence>
<feature type="signal peptide" evidence="1">
    <location>
        <begin position="1"/>
        <end position="25"/>
    </location>
</feature>